<evidence type="ECO:0000313" key="2">
    <source>
        <dbReference type="Proteomes" id="UP000239209"/>
    </source>
</evidence>
<gene>
    <name evidence="1" type="ORF">CLV70_10467</name>
</gene>
<organism evidence="1 2">
    <name type="scientific">Pseudosporangium ferrugineum</name>
    <dbReference type="NCBI Taxonomy" id="439699"/>
    <lineage>
        <taxon>Bacteria</taxon>
        <taxon>Bacillati</taxon>
        <taxon>Actinomycetota</taxon>
        <taxon>Actinomycetes</taxon>
        <taxon>Micromonosporales</taxon>
        <taxon>Micromonosporaceae</taxon>
        <taxon>Pseudosporangium</taxon>
    </lineage>
</organism>
<comment type="caution">
    <text evidence="1">The sequence shown here is derived from an EMBL/GenBank/DDBJ whole genome shotgun (WGS) entry which is preliminary data.</text>
</comment>
<dbReference type="RefSeq" id="WP_106126156.1">
    <property type="nucleotide sequence ID" value="NZ_PVZG01000004.1"/>
</dbReference>
<proteinExistence type="predicted"/>
<name>A0A2T0SAQ8_9ACTN</name>
<dbReference type="EMBL" id="PVZG01000004">
    <property type="protein sequence ID" value="PRY30515.1"/>
    <property type="molecule type" value="Genomic_DNA"/>
</dbReference>
<evidence type="ECO:0008006" key="3">
    <source>
        <dbReference type="Google" id="ProtNLM"/>
    </source>
</evidence>
<dbReference type="SUPFAM" id="SSF54909">
    <property type="entry name" value="Dimeric alpha+beta barrel"/>
    <property type="match status" value="1"/>
</dbReference>
<dbReference type="InterPro" id="IPR011008">
    <property type="entry name" value="Dimeric_a/b-barrel"/>
</dbReference>
<evidence type="ECO:0000313" key="1">
    <source>
        <dbReference type="EMBL" id="PRY30515.1"/>
    </source>
</evidence>
<dbReference type="Proteomes" id="UP000239209">
    <property type="component" value="Unassembled WGS sequence"/>
</dbReference>
<accession>A0A2T0SAQ8</accession>
<dbReference type="AlphaFoldDB" id="A0A2T0SAQ8"/>
<sequence>MTAVTLMMLARIPEDGLPAFDTYENTVLPLLARYRGTLERRLRGTDDRTEIHLITFASEADYQAYRKDPERLAAAPGLQASRAEVEVFTVRDLG</sequence>
<dbReference type="OrthoDB" id="9787920at2"/>
<keyword evidence="2" id="KW-1185">Reference proteome</keyword>
<reference evidence="1 2" key="1">
    <citation type="submission" date="2018-03" db="EMBL/GenBank/DDBJ databases">
        <title>Genomic Encyclopedia of Archaeal and Bacterial Type Strains, Phase II (KMG-II): from individual species to whole genera.</title>
        <authorList>
            <person name="Goeker M."/>
        </authorList>
    </citation>
    <scope>NUCLEOTIDE SEQUENCE [LARGE SCALE GENOMIC DNA]</scope>
    <source>
        <strain evidence="1 2">DSM 45348</strain>
    </source>
</reference>
<protein>
    <recommendedName>
        <fullName evidence="3">Antibiotic biosynthesis monooxygenase</fullName>
    </recommendedName>
</protein>